<comment type="caution">
    <text evidence="1">The sequence shown here is derived from an EMBL/GenBank/DDBJ whole genome shotgun (WGS) entry which is preliminary data.</text>
</comment>
<evidence type="ECO:0000313" key="1">
    <source>
        <dbReference type="EMBL" id="MCY1138171.1"/>
    </source>
</evidence>
<dbReference type="Pfam" id="PF10824">
    <property type="entry name" value="T7SS_ESX_EspC"/>
    <property type="match status" value="1"/>
</dbReference>
<name>A0ABT4AVA3_9ACTN</name>
<proteinExistence type="predicted"/>
<gene>
    <name evidence="1" type="ORF">OWR29_09195</name>
</gene>
<sequence length="104" mass="10907">MSAESGFEVQADAITRHAATVDDVADQVAQGRGAASAVTMGRDAYGFLCQLIPTLVETLQEATTDALQEAADSLQRSADDLRTTARAYTASDERTAAAFPKEGP</sequence>
<reference evidence="1" key="1">
    <citation type="submission" date="2022-11" db="EMBL/GenBank/DDBJ databases">
        <authorList>
            <person name="Somphong A."/>
            <person name="Phongsopitanun W."/>
        </authorList>
    </citation>
    <scope>NUCLEOTIDE SEQUENCE</scope>
    <source>
        <strain evidence="1">Pm04-4</strain>
    </source>
</reference>
<accession>A0ABT4AVA3</accession>
<organism evidence="1 2">
    <name type="scientific">Paractinoplanes pyxinae</name>
    <dbReference type="NCBI Taxonomy" id="2997416"/>
    <lineage>
        <taxon>Bacteria</taxon>
        <taxon>Bacillati</taxon>
        <taxon>Actinomycetota</taxon>
        <taxon>Actinomycetes</taxon>
        <taxon>Micromonosporales</taxon>
        <taxon>Micromonosporaceae</taxon>
        <taxon>Paractinoplanes</taxon>
    </lineage>
</organism>
<dbReference type="EMBL" id="JAPNTZ010000003">
    <property type="protein sequence ID" value="MCY1138171.1"/>
    <property type="molecule type" value="Genomic_DNA"/>
</dbReference>
<evidence type="ECO:0000313" key="2">
    <source>
        <dbReference type="Proteomes" id="UP001151002"/>
    </source>
</evidence>
<dbReference type="InterPro" id="IPR022536">
    <property type="entry name" value="EspC"/>
</dbReference>
<dbReference type="Proteomes" id="UP001151002">
    <property type="component" value="Unassembled WGS sequence"/>
</dbReference>
<dbReference type="RefSeq" id="WP_267562149.1">
    <property type="nucleotide sequence ID" value="NZ_JAPNTZ010000003.1"/>
</dbReference>
<keyword evidence="2" id="KW-1185">Reference proteome</keyword>
<protein>
    <submittedName>
        <fullName evidence="1">Type VII secretion target</fullName>
    </submittedName>
</protein>